<protein>
    <recommendedName>
        <fullName evidence="1">Restriction endonuclease type IV Mrr domain-containing protein</fullName>
    </recommendedName>
</protein>
<dbReference type="GO" id="GO:0003677">
    <property type="term" value="F:DNA binding"/>
    <property type="evidence" value="ECO:0007669"/>
    <property type="project" value="InterPro"/>
</dbReference>
<accession>A0A2P8R2R1</accession>
<gene>
    <name evidence="2" type="ORF">CQ405_03000</name>
</gene>
<evidence type="ECO:0000259" key="1">
    <source>
        <dbReference type="Pfam" id="PF04471"/>
    </source>
</evidence>
<dbReference type="GO" id="GO:0009307">
    <property type="term" value="P:DNA restriction-modification system"/>
    <property type="evidence" value="ECO:0007669"/>
    <property type="project" value="InterPro"/>
</dbReference>
<sequence length="146" mass="17542">MNDYLRNKGEVSSRIKPKNKYDWKKAKGNKYEFYIAQFYKNEGYKVYMKGYNEGYQDEGIDLIAYKGKKEMILIQCKNWESGATLSSIKKFVYDCRNYEMKNYKMIRNKQIKKIYCISNEIEIQEINNYIASIKNEIEFLNIPLLK</sequence>
<dbReference type="SUPFAM" id="SSF52980">
    <property type="entry name" value="Restriction endonuclease-like"/>
    <property type="match status" value="1"/>
</dbReference>
<dbReference type="InterPro" id="IPR011856">
    <property type="entry name" value="tRNA_endonuc-like_dom_sf"/>
</dbReference>
<comment type="caution">
    <text evidence="2">The sequence shown here is derived from an EMBL/GenBank/DDBJ whole genome shotgun (WGS) entry which is preliminary data.</text>
</comment>
<evidence type="ECO:0000313" key="3">
    <source>
        <dbReference type="Proteomes" id="UP000240535"/>
    </source>
</evidence>
<proteinExistence type="predicted"/>
<organism evidence="2 3">
    <name type="scientific">Campylobacter blaseri</name>
    <dbReference type="NCBI Taxonomy" id="2042961"/>
    <lineage>
        <taxon>Bacteria</taxon>
        <taxon>Pseudomonadati</taxon>
        <taxon>Campylobacterota</taxon>
        <taxon>Epsilonproteobacteria</taxon>
        <taxon>Campylobacterales</taxon>
        <taxon>Campylobacteraceae</taxon>
        <taxon>Campylobacter</taxon>
    </lineage>
</organism>
<dbReference type="GO" id="GO:0004519">
    <property type="term" value="F:endonuclease activity"/>
    <property type="evidence" value="ECO:0007669"/>
    <property type="project" value="InterPro"/>
</dbReference>
<dbReference type="Gene3D" id="3.40.1350.10">
    <property type="match status" value="1"/>
</dbReference>
<dbReference type="Pfam" id="PF04471">
    <property type="entry name" value="Mrr_cat"/>
    <property type="match status" value="1"/>
</dbReference>
<feature type="domain" description="Restriction endonuclease type IV Mrr" evidence="1">
    <location>
        <begin position="25"/>
        <end position="109"/>
    </location>
</feature>
<dbReference type="InterPro" id="IPR011335">
    <property type="entry name" value="Restrct_endonuc-II-like"/>
</dbReference>
<dbReference type="InterPro" id="IPR007560">
    <property type="entry name" value="Restrct_endonuc_IV_Mrr"/>
</dbReference>
<keyword evidence="3" id="KW-1185">Reference proteome</keyword>
<dbReference type="OrthoDB" id="5363706at2"/>
<evidence type="ECO:0000313" key="2">
    <source>
        <dbReference type="EMBL" id="PSM52787.1"/>
    </source>
</evidence>
<name>A0A2P8R2R1_9BACT</name>
<dbReference type="Proteomes" id="UP000240535">
    <property type="component" value="Unassembled WGS sequence"/>
</dbReference>
<dbReference type="AlphaFoldDB" id="A0A2P8R2R1"/>
<dbReference type="EMBL" id="PDHH01000002">
    <property type="protein sequence ID" value="PSM52787.1"/>
    <property type="molecule type" value="Genomic_DNA"/>
</dbReference>
<reference evidence="3" key="1">
    <citation type="submission" date="2017-10" db="EMBL/GenBank/DDBJ databases">
        <title>Campylobacter species from seals.</title>
        <authorList>
            <person name="Gilbert M.J."/>
            <person name="Zomer A.L."/>
            <person name="Timmerman A.J."/>
            <person name="Duim B."/>
            <person name="Wagenaar J.A."/>
        </authorList>
    </citation>
    <scope>NUCLEOTIDE SEQUENCE [LARGE SCALE GENOMIC DNA]</scope>
    <source>
        <strain evidence="3">17S00004-5</strain>
    </source>
</reference>